<evidence type="ECO:0000256" key="1">
    <source>
        <dbReference type="SAM" id="MobiDB-lite"/>
    </source>
</evidence>
<protein>
    <submittedName>
        <fullName evidence="2">Gag-polypeptide of LTR copia-type</fullName>
    </submittedName>
</protein>
<gene>
    <name evidence="2" type="ORF">CTI12_AA592440</name>
</gene>
<evidence type="ECO:0000313" key="2">
    <source>
        <dbReference type="EMBL" id="PWA37242.1"/>
    </source>
</evidence>
<dbReference type="PANTHER" id="PTHR34222:SF99">
    <property type="entry name" value="PROTEIN, PUTATIVE-RELATED"/>
    <property type="match status" value="1"/>
</dbReference>
<accession>A0A2U1KKK7</accession>
<dbReference type="AlphaFoldDB" id="A0A2U1KKK7"/>
<comment type="caution">
    <text evidence="2">The sequence shown here is derived from an EMBL/GenBank/DDBJ whole genome shotgun (WGS) entry which is preliminary data.</text>
</comment>
<feature type="compositionally biased region" description="Basic and acidic residues" evidence="1">
    <location>
        <begin position="124"/>
        <end position="135"/>
    </location>
</feature>
<evidence type="ECO:0000313" key="3">
    <source>
        <dbReference type="Proteomes" id="UP000245207"/>
    </source>
</evidence>
<feature type="compositionally biased region" description="Basic and acidic residues" evidence="1">
    <location>
        <begin position="88"/>
        <end position="110"/>
    </location>
</feature>
<dbReference type="OrthoDB" id="1746290at2759"/>
<dbReference type="Proteomes" id="UP000245207">
    <property type="component" value="Unassembled WGS sequence"/>
</dbReference>
<dbReference type="EMBL" id="PKPP01017061">
    <property type="protein sequence ID" value="PWA37242.1"/>
    <property type="molecule type" value="Genomic_DNA"/>
</dbReference>
<dbReference type="PANTHER" id="PTHR34222">
    <property type="entry name" value="GAG_PRE-INTEGRS DOMAIN-CONTAINING PROTEIN"/>
    <property type="match status" value="1"/>
</dbReference>
<feature type="region of interest" description="Disordered" evidence="1">
    <location>
        <begin position="1"/>
        <end position="45"/>
    </location>
</feature>
<name>A0A2U1KKK7_ARTAN</name>
<keyword evidence="3" id="KW-1185">Reference proteome</keyword>
<sequence length="242" mass="27288">MAGGDDKVGKGPSGSGAFVSRTNPRNSSWSANKNSLFNNNQPRKLNRPNLVCTHCKMNGHTVDRCFELVGYPTGFQKKNGFNQNNARTSDEPYDDKREKEPIKVSEKSSEGIDPSSLGDSPVDVNKDEVEHPDVTIDDVINEKEENATLDDNDKLSEGDDDYYQEFNDMFHETIITPVVTPERLANMRTYKRYSSRKCVPPVKLSDYVLDGKEKYGIDKSVNYRVEIKLEGLKLTRVKDEGL</sequence>
<feature type="region of interest" description="Disordered" evidence="1">
    <location>
        <begin position="76"/>
        <end position="135"/>
    </location>
</feature>
<reference evidence="2 3" key="1">
    <citation type="journal article" date="2018" name="Mol. Plant">
        <title>The genome of Artemisia annua provides insight into the evolution of Asteraceae family and artemisinin biosynthesis.</title>
        <authorList>
            <person name="Shen Q."/>
            <person name="Zhang L."/>
            <person name="Liao Z."/>
            <person name="Wang S."/>
            <person name="Yan T."/>
            <person name="Shi P."/>
            <person name="Liu M."/>
            <person name="Fu X."/>
            <person name="Pan Q."/>
            <person name="Wang Y."/>
            <person name="Lv Z."/>
            <person name="Lu X."/>
            <person name="Zhang F."/>
            <person name="Jiang W."/>
            <person name="Ma Y."/>
            <person name="Chen M."/>
            <person name="Hao X."/>
            <person name="Li L."/>
            <person name="Tang Y."/>
            <person name="Lv G."/>
            <person name="Zhou Y."/>
            <person name="Sun X."/>
            <person name="Brodelius P.E."/>
            <person name="Rose J.K.C."/>
            <person name="Tang K."/>
        </authorList>
    </citation>
    <scope>NUCLEOTIDE SEQUENCE [LARGE SCALE GENOMIC DNA]</scope>
    <source>
        <strain evidence="3">cv. Huhao1</strain>
        <tissue evidence="2">Leaf</tissue>
    </source>
</reference>
<feature type="compositionally biased region" description="Polar residues" evidence="1">
    <location>
        <begin position="20"/>
        <end position="43"/>
    </location>
</feature>
<proteinExistence type="predicted"/>
<organism evidence="2 3">
    <name type="scientific">Artemisia annua</name>
    <name type="common">Sweet wormwood</name>
    <dbReference type="NCBI Taxonomy" id="35608"/>
    <lineage>
        <taxon>Eukaryota</taxon>
        <taxon>Viridiplantae</taxon>
        <taxon>Streptophyta</taxon>
        <taxon>Embryophyta</taxon>
        <taxon>Tracheophyta</taxon>
        <taxon>Spermatophyta</taxon>
        <taxon>Magnoliopsida</taxon>
        <taxon>eudicotyledons</taxon>
        <taxon>Gunneridae</taxon>
        <taxon>Pentapetalae</taxon>
        <taxon>asterids</taxon>
        <taxon>campanulids</taxon>
        <taxon>Asterales</taxon>
        <taxon>Asteraceae</taxon>
        <taxon>Asteroideae</taxon>
        <taxon>Anthemideae</taxon>
        <taxon>Artemisiinae</taxon>
        <taxon>Artemisia</taxon>
    </lineage>
</organism>